<keyword evidence="4" id="KW-1185">Reference proteome</keyword>
<comment type="caution">
    <text evidence="3">The sequence shown here is derived from an EMBL/GenBank/DDBJ whole genome shotgun (WGS) entry which is preliminary data.</text>
</comment>
<accession>A0A7W7ZFC3</accession>
<comment type="similarity">
    <text evidence="1">Belongs to the NAD(P)-dependent epimerase/dehydratase family.</text>
</comment>
<proteinExistence type="inferred from homology"/>
<evidence type="ECO:0000259" key="2">
    <source>
        <dbReference type="Pfam" id="PF01370"/>
    </source>
</evidence>
<evidence type="ECO:0000313" key="3">
    <source>
        <dbReference type="EMBL" id="MBB5058782.1"/>
    </source>
</evidence>
<dbReference type="InterPro" id="IPR036291">
    <property type="entry name" value="NAD(P)-bd_dom_sf"/>
</dbReference>
<name>A0A7W7ZFC3_9BACT</name>
<feature type="domain" description="NAD-dependent epimerase/dehydratase" evidence="2">
    <location>
        <begin position="10"/>
        <end position="221"/>
    </location>
</feature>
<protein>
    <submittedName>
        <fullName evidence="3">Nucleoside-diphosphate-sugar epimerase</fullName>
    </submittedName>
</protein>
<dbReference type="AlphaFoldDB" id="A0A7W7ZFC3"/>
<dbReference type="Gene3D" id="3.40.50.720">
    <property type="entry name" value="NAD(P)-binding Rossmann-like Domain"/>
    <property type="match status" value="1"/>
</dbReference>
<dbReference type="EMBL" id="JACHIP010000004">
    <property type="protein sequence ID" value="MBB5058782.1"/>
    <property type="molecule type" value="Genomic_DNA"/>
</dbReference>
<dbReference type="InterPro" id="IPR001509">
    <property type="entry name" value="Epimerase_deHydtase"/>
</dbReference>
<organism evidence="3 4">
    <name type="scientific">Granulicella aggregans</name>
    <dbReference type="NCBI Taxonomy" id="474949"/>
    <lineage>
        <taxon>Bacteria</taxon>
        <taxon>Pseudomonadati</taxon>
        <taxon>Acidobacteriota</taxon>
        <taxon>Terriglobia</taxon>
        <taxon>Terriglobales</taxon>
        <taxon>Acidobacteriaceae</taxon>
        <taxon>Granulicella</taxon>
    </lineage>
</organism>
<gene>
    <name evidence="3" type="ORF">HDF16_003496</name>
</gene>
<dbReference type="Proteomes" id="UP000540989">
    <property type="component" value="Unassembled WGS sequence"/>
</dbReference>
<reference evidence="3 4" key="1">
    <citation type="submission" date="2020-08" db="EMBL/GenBank/DDBJ databases">
        <title>Genomic Encyclopedia of Type Strains, Phase IV (KMG-V): Genome sequencing to study the core and pangenomes of soil and plant-associated prokaryotes.</title>
        <authorList>
            <person name="Whitman W."/>
        </authorList>
    </citation>
    <scope>NUCLEOTIDE SEQUENCE [LARGE SCALE GENOMIC DNA]</scope>
    <source>
        <strain evidence="3 4">M8UP14</strain>
    </source>
</reference>
<dbReference type="Pfam" id="PF01370">
    <property type="entry name" value="Epimerase"/>
    <property type="match status" value="1"/>
</dbReference>
<sequence>MTFAAEAPRALVTGASGFIGSHLIDRLSREGWQIAAIARPASASSLAPLPSVAKVYTYTGQTSEVVEAVAEFRPTTVFHLGSLFLAQHNTDQIDALISSNILFGTQLLEAMRLAQIQTLVNTGTAWQSFRGDGYEPVNLYAATKQAFEDLLLYYVETAGLKAITLRLFDTYGPNDTRRKLLALLIDLLRMGEPLGMSPGEQILDLTHVDDICRAFLHAASLLQGSEASRHEVYAVSNEERHTLREVVAIFEDVAKQPLPITFGTRAYRDREVMVPWQGTRLPGWHAKISLREGLRRLLLEENLLPAEL</sequence>
<dbReference type="SUPFAM" id="SSF51735">
    <property type="entry name" value="NAD(P)-binding Rossmann-fold domains"/>
    <property type="match status" value="1"/>
</dbReference>
<evidence type="ECO:0000313" key="4">
    <source>
        <dbReference type="Proteomes" id="UP000540989"/>
    </source>
</evidence>
<evidence type="ECO:0000256" key="1">
    <source>
        <dbReference type="ARBA" id="ARBA00007637"/>
    </source>
</evidence>
<dbReference type="RefSeq" id="WP_184218994.1">
    <property type="nucleotide sequence ID" value="NZ_JACHIP010000004.1"/>
</dbReference>
<dbReference type="PANTHER" id="PTHR43000">
    <property type="entry name" value="DTDP-D-GLUCOSE 4,6-DEHYDRATASE-RELATED"/>
    <property type="match status" value="1"/>
</dbReference>